<dbReference type="Gene3D" id="1.25.40.20">
    <property type="entry name" value="Ankyrin repeat-containing domain"/>
    <property type="match status" value="1"/>
</dbReference>
<evidence type="ECO:0000256" key="4">
    <source>
        <dbReference type="ARBA" id="ARBA00022741"/>
    </source>
</evidence>
<proteinExistence type="predicted"/>
<dbReference type="SUPFAM" id="SSF48403">
    <property type="entry name" value="Ankyrin repeat"/>
    <property type="match status" value="1"/>
</dbReference>
<dbReference type="PROSITE" id="PS50893">
    <property type="entry name" value="ABC_TRANSPORTER_2"/>
    <property type="match status" value="1"/>
</dbReference>
<feature type="compositionally biased region" description="Basic and acidic residues" evidence="9">
    <location>
        <begin position="89"/>
        <end position="115"/>
    </location>
</feature>
<evidence type="ECO:0000256" key="9">
    <source>
        <dbReference type="SAM" id="MobiDB-lite"/>
    </source>
</evidence>
<feature type="region of interest" description="Disordered" evidence="9">
    <location>
        <begin position="84"/>
        <end position="116"/>
    </location>
</feature>
<feature type="domain" description="ABC transporter" evidence="11">
    <location>
        <begin position="434"/>
        <end position="670"/>
    </location>
</feature>
<keyword evidence="5" id="KW-0067">ATP-binding</keyword>
<evidence type="ECO:0000256" key="10">
    <source>
        <dbReference type="SAM" id="Phobius"/>
    </source>
</evidence>
<feature type="region of interest" description="Disordered" evidence="9">
    <location>
        <begin position="295"/>
        <end position="344"/>
    </location>
</feature>
<dbReference type="SUPFAM" id="SSF52540">
    <property type="entry name" value="P-loop containing nucleoside triphosphate hydrolases"/>
    <property type="match status" value="1"/>
</dbReference>
<keyword evidence="1" id="KW-0813">Transport</keyword>
<dbReference type="GO" id="GO:0005524">
    <property type="term" value="F:ATP binding"/>
    <property type="evidence" value="ECO:0007669"/>
    <property type="project" value="UniProtKB-KW"/>
</dbReference>
<sequence length="679" mass="75312">MAYSDGDVKKFYRKIAAILKFDNKGIASLEDLTKEGSWKEINFQDKCEGGHSLGDLLLKLADENDNLRIKEFFLKNGFKLPEQEQVTADENKEKEEQNTPNLEEDRAELSNKNEDDQFSTSYNKIKKIVASNPNITAEEFCNELEKEKIDIKITNQDGWTLLYYAVRSEGPGIIDDRIIFLKIVELLTNLNIGIDFKDTASKTVLGTAAINKQADVIKILLDSGKFNEEEKFNALRLAIIQGNVQEVKAFLGYVNAESRQAALECAVNNTQNNTQEEITQVLLNFITPETPNVKENRAKPCSSNGNIGNRPVATVPPVSTNGNNNKNETPVSTRADPTVTPNNDKKANGFVEAQFSPPHEKETKYKKSKESFYASLRSDVVGVVIAGLFVAAAVMVPSLAGALVCSVLAILVVIVTGLHVKNSTLPSYRAMEENKVEHINPSMQTLNQDGFALSNINIQVKKGSVACLLGHSGCGKSTILKLIAGIENPKSGTIVINDKLVASNKVSIAIERRNIGLIFQHSALFPHKTVIENITFAICSTSKKEKYLTALEILKLFNIEKYENMYPHALSGGQQQLVAIARVMAQNPDVVLLDEPFSNLDILLKYRIRHHILSLFRSKNIPVLMVTHDPQEALKVADFIYVMKNGRLPQVMGDLGKGIKNLKQELKDSEKLSSNEPDR</sequence>
<evidence type="ECO:0000313" key="13">
    <source>
        <dbReference type="Proteomes" id="UP000838756"/>
    </source>
</evidence>
<dbReference type="SMART" id="SM00382">
    <property type="entry name" value="AAA"/>
    <property type="match status" value="1"/>
</dbReference>
<keyword evidence="3" id="KW-0410">Iron transport</keyword>
<feature type="compositionally biased region" description="Polar residues" evidence="9">
    <location>
        <begin position="317"/>
        <end position="332"/>
    </location>
</feature>
<feature type="transmembrane region" description="Helical" evidence="10">
    <location>
        <begin position="374"/>
        <end position="394"/>
    </location>
</feature>
<protein>
    <submittedName>
        <fullName evidence="12">Jg18336 protein</fullName>
    </submittedName>
</protein>
<dbReference type="GO" id="GO:0016887">
    <property type="term" value="F:ATP hydrolysis activity"/>
    <property type="evidence" value="ECO:0007669"/>
    <property type="project" value="InterPro"/>
</dbReference>
<keyword evidence="10" id="KW-0812">Transmembrane</keyword>
<accession>A0A8S4RFZ8</accession>
<dbReference type="PROSITE" id="PS00211">
    <property type="entry name" value="ABC_TRANSPORTER_1"/>
    <property type="match status" value="1"/>
</dbReference>
<dbReference type="OrthoDB" id="10066718at2759"/>
<keyword evidence="8 10" id="KW-0472">Membrane</keyword>
<dbReference type="GO" id="GO:0015408">
    <property type="term" value="F:ABC-type ferric iron transporter activity"/>
    <property type="evidence" value="ECO:0007669"/>
    <property type="project" value="InterPro"/>
</dbReference>
<keyword evidence="2" id="KW-1003">Cell membrane</keyword>
<dbReference type="PANTHER" id="PTHR42781:SF4">
    <property type="entry name" value="SPERMIDINE_PUTRESCINE IMPORT ATP-BINDING PROTEIN POTA"/>
    <property type="match status" value="1"/>
</dbReference>
<comment type="caution">
    <text evidence="12">The sequence shown here is derived from an EMBL/GenBank/DDBJ whole genome shotgun (WGS) entry which is preliminary data.</text>
</comment>
<dbReference type="AlphaFoldDB" id="A0A8S4RFZ8"/>
<dbReference type="Proteomes" id="UP000838756">
    <property type="component" value="Unassembled WGS sequence"/>
</dbReference>
<evidence type="ECO:0000256" key="2">
    <source>
        <dbReference type="ARBA" id="ARBA00022475"/>
    </source>
</evidence>
<evidence type="ECO:0000256" key="3">
    <source>
        <dbReference type="ARBA" id="ARBA00022496"/>
    </source>
</evidence>
<dbReference type="Gene3D" id="3.40.50.300">
    <property type="entry name" value="P-loop containing nucleotide triphosphate hydrolases"/>
    <property type="match status" value="1"/>
</dbReference>
<evidence type="ECO:0000313" key="12">
    <source>
        <dbReference type="EMBL" id="CAH2235634.1"/>
    </source>
</evidence>
<dbReference type="InterPro" id="IPR050093">
    <property type="entry name" value="ABC_SmlMolc_Importer"/>
</dbReference>
<feature type="transmembrane region" description="Helical" evidence="10">
    <location>
        <begin position="400"/>
        <end position="420"/>
    </location>
</feature>
<name>A0A8S4RFZ8_9NEOP</name>
<evidence type="ECO:0000256" key="1">
    <source>
        <dbReference type="ARBA" id="ARBA00022448"/>
    </source>
</evidence>
<reference evidence="12" key="1">
    <citation type="submission" date="2022-03" db="EMBL/GenBank/DDBJ databases">
        <authorList>
            <person name="Lindestad O."/>
        </authorList>
    </citation>
    <scope>NUCLEOTIDE SEQUENCE</scope>
</reference>
<gene>
    <name evidence="12" type="primary">jg18336</name>
    <name evidence="12" type="ORF">PAEG_LOCUS13259</name>
</gene>
<keyword evidence="6" id="KW-0408">Iron</keyword>
<dbReference type="InterPro" id="IPR015853">
    <property type="entry name" value="ABC_transpr_FbpC"/>
</dbReference>
<dbReference type="InterPro" id="IPR027417">
    <property type="entry name" value="P-loop_NTPase"/>
</dbReference>
<organism evidence="12 13">
    <name type="scientific">Pararge aegeria aegeria</name>
    <dbReference type="NCBI Taxonomy" id="348720"/>
    <lineage>
        <taxon>Eukaryota</taxon>
        <taxon>Metazoa</taxon>
        <taxon>Ecdysozoa</taxon>
        <taxon>Arthropoda</taxon>
        <taxon>Hexapoda</taxon>
        <taxon>Insecta</taxon>
        <taxon>Pterygota</taxon>
        <taxon>Neoptera</taxon>
        <taxon>Endopterygota</taxon>
        <taxon>Lepidoptera</taxon>
        <taxon>Glossata</taxon>
        <taxon>Ditrysia</taxon>
        <taxon>Papilionoidea</taxon>
        <taxon>Nymphalidae</taxon>
        <taxon>Satyrinae</taxon>
        <taxon>Satyrini</taxon>
        <taxon>Parargina</taxon>
        <taxon>Pararge</taxon>
    </lineage>
</organism>
<dbReference type="Pfam" id="PF00005">
    <property type="entry name" value="ABC_tran"/>
    <property type="match status" value="1"/>
</dbReference>
<dbReference type="EMBL" id="CAKXAJ010025143">
    <property type="protein sequence ID" value="CAH2235634.1"/>
    <property type="molecule type" value="Genomic_DNA"/>
</dbReference>
<dbReference type="InterPro" id="IPR003593">
    <property type="entry name" value="AAA+_ATPase"/>
</dbReference>
<dbReference type="PANTHER" id="PTHR42781">
    <property type="entry name" value="SPERMIDINE/PUTRESCINE IMPORT ATP-BINDING PROTEIN POTA"/>
    <property type="match status" value="1"/>
</dbReference>
<evidence type="ECO:0000256" key="5">
    <source>
        <dbReference type="ARBA" id="ARBA00022840"/>
    </source>
</evidence>
<dbReference type="InterPro" id="IPR003439">
    <property type="entry name" value="ABC_transporter-like_ATP-bd"/>
</dbReference>
<keyword evidence="10" id="KW-1133">Transmembrane helix</keyword>
<dbReference type="InterPro" id="IPR036770">
    <property type="entry name" value="Ankyrin_rpt-contain_sf"/>
</dbReference>
<evidence type="ECO:0000256" key="8">
    <source>
        <dbReference type="ARBA" id="ARBA00023136"/>
    </source>
</evidence>
<evidence type="ECO:0000259" key="11">
    <source>
        <dbReference type="PROSITE" id="PS50893"/>
    </source>
</evidence>
<dbReference type="GO" id="GO:0016020">
    <property type="term" value="C:membrane"/>
    <property type="evidence" value="ECO:0007669"/>
    <property type="project" value="InterPro"/>
</dbReference>
<evidence type="ECO:0000256" key="6">
    <source>
        <dbReference type="ARBA" id="ARBA00023004"/>
    </source>
</evidence>
<keyword evidence="4" id="KW-0547">Nucleotide-binding</keyword>
<evidence type="ECO:0000256" key="7">
    <source>
        <dbReference type="ARBA" id="ARBA00023065"/>
    </source>
</evidence>
<keyword evidence="7" id="KW-0406">Ion transport</keyword>
<dbReference type="CDD" id="cd03259">
    <property type="entry name" value="ABC_Carb_Solutes_like"/>
    <property type="match status" value="1"/>
</dbReference>
<dbReference type="InterPro" id="IPR017871">
    <property type="entry name" value="ABC_transporter-like_CS"/>
</dbReference>
<keyword evidence="13" id="KW-1185">Reference proteome</keyword>